<sequence>APFVFQYTPVHPRRFERSMAKSIHKPLFHSETSKGDKKVMSVNNTTLASSVDFLRAKQNGNGHSSIFPAQLVFSQKQRPAKNTHVETRTLSGATNSVAVKPNHTFGSAFEKSFPIKNATCSTPWSEASRRSPKKMQRRPFSTVEEVS</sequence>
<dbReference type="Proteomes" id="UP000228934">
    <property type="component" value="Unassembled WGS sequence"/>
</dbReference>
<protein>
    <submittedName>
        <fullName evidence="2">Uncharacterized protein</fullName>
    </submittedName>
</protein>
<feature type="non-terminal residue" evidence="2">
    <location>
        <position position="1"/>
    </location>
</feature>
<feature type="non-terminal residue" evidence="2">
    <location>
        <position position="147"/>
    </location>
</feature>
<evidence type="ECO:0000313" key="2">
    <source>
        <dbReference type="EMBL" id="PIO36586.1"/>
    </source>
</evidence>
<gene>
    <name evidence="2" type="ORF">AB205_0148380</name>
</gene>
<name>A0A2G9S8W1_AQUCT</name>
<dbReference type="AlphaFoldDB" id="A0A2G9S8W1"/>
<organism evidence="2 3">
    <name type="scientific">Aquarana catesbeiana</name>
    <name type="common">American bullfrog</name>
    <name type="synonym">Rana catesbeiana</name>
    <dbReference type="NCBI Taxonomy" id="8400"/>
    <lineage>
        <taxon>Eukaryota</taxon>
        <taxon>Metazoa</taxon>
        <taxon>Chordata</taxon>
        <taxon>Craniata</taxon>
        <taxon>Vertebrata</taxon>
        <taxon>Euteleostomi</taxon>
        <taxon>Amphibia</taxon>
        <taxon>Batrachia</taxon>
        <taxon>Anura</taxon>
        <taxon>Neobatrachia</taxon>
        <taxon>Ranoidea</taxon>
        <taxon>Ranidae</taxon>
        <taxon>Aquarana</taxon>
    </lineage>
</organism>
<proteinExistence type="predicted"/>
<dbReference type="OrthoDB" id="1939479at2759"/>
<feature type="region of interest" description="Disordered" evidence="1">
    <location>
        <begin position="120"/>
        <end position="147"/>
    </location>
</feature>
<accession>A0A2G9S8W1</accession>
<evidence type="ECO:0000256" key="1">
    <source>
        <dbReference type="SAM" id="MobiDB-lite"/>
    </source>
</evidence>
<keyword evidence="3" id="KW-1185">Reference proteome</keyword>
<reference evidence="3" key="1">
    <citation type="journal article" date="2017" name="Nat. Commun.">
        <title>The North American bullfrog draft genome provides insight into hormonal regulation of long noncoding RNA.</title>
        <authorList>
            <person name="Hammond S.A."/>
            <person name="Warren R.L."/>
            <person name="Vandervalk B.P."/>
            <person name="Kucuk E."/>
            <person name="Khan H."/>
            <person name="Gibb E.A."/>
            <person name="Pandoh P."/>
            <person name="Kirk H."/>
            <person name="Zhao Y."/>
            <person name="Jones M."/>
            <person name="Mungall A.J."/>
            <person name="Coope R."/>
            <person name="Pleasance S."/>
            <person name="Moore R.A."/>
            <person name="Holt R.A."/>
            <person name="Round J.M."/>
            <person name="Ohora S."/>
            <person name="Walle B.V."/>
            <person name="Veldhoen N."/>
            <person name="Helbing C.C."/>
            <person name="Birol I."/>
        </authorList>
    </citation>
    <scope>NUCLEOTIDE SEQUENCE [LARGE SCALE GENOMIC DNA]</scope>
</reference>
<dbReference type="EMBL" id="KV926529">
    <property type="protein sequence ID" value="PIO36586.1"/>
    <property type="molecule type" value="Genomic_DNA"/>
</dbReference>
<evidence type="ECO:0000313" key="3">
    <source>
        <dbReference type="Proteomes" id="UP000228934"/>
    </source>
</evidence>